<dbReference type="InterPro" id="IPR019239">
    <property type="entry name" value="VapB_antitoxin"/>
</dbReference>
<dbReference type="eggNOG" id="COG5450">
    <property type="taxonomic scope" value="Bacteria"/>
</dbReference>
<name>A0A1Y1QJC9_9GAMM</name>
<protein>
    <submittedName>
        <fullName evidence="1">DUF2191 domain-containing protein</fullName>
    </submittedName>
</protein>
<dbReference type="AlphaFoldDB" id="A0A1Y1QJC9"/>
<dbReference type="STRING" id="1123401.GCA_000621325_03572"/>
<evidence type="ECO:0000313" key="1">
    <source>
        <dbReference type="EMBL" id="OQX06835.1"/>
    </source>
</evidence>
<gene>
    <name evidence="1" type="ORF">BWK73_29860</name>
</gene>
<organism evidence="1 2">
    <name type="scientific">Thiothrix lacustris</name>
    <dbReference type="NCBI Taxonomy" id="525917"/>
    <lineage>
        <taxon>Bacteria</taxon>
        <taxon>Pseudomonadati</taxon>
        <taxon>Pseudomonadota</taxon>
        <taxon>Gammaproteobacteria</taxon>
        <taxon>Thiotrichales</taxon>
        <taxon>Thiotrichaceae</taxon>
        <taxon>Thiothrix</taxon>
    </lineage>
</organism>
<dbReference type="Proteomes" id="UP000192491">
    <property type="component" value="Unassembled WGS sequence"/>
</dbReference>
<reference evidence="1 2" key="1">
    <citation type="submission" date="2017-01" db="EMBL/GenBank/DDBJ databases">
        <title>Novel large sulfur bacteria in the metagenomes of groundwater-fed chemosynthetic microbial mats in the Lake Huron basin.</title>
        <authorList>
            <person name="Sharrar A.M."/>
            <person name="Flood B.E."/>
            <person name="Bailey J.V."/>
            <person name="Jones D.S."/>
            <person name="Biddanda B."/>
            <person name="Ruberg S.A."/>
            <person name="Marcus D.N."/>
            <person name="Dick G.J."/>
        </authorList>
    </citation>
    <scope>NUCLEOTIDE SEQUENCE [LARGE SCALE GENOMIC DNA]</scope>
    <source>
        <strain evidence="1">A8</strain>
    </source>
</reference>
<evidence type="ECO:0000313" key="2">
    <source>
        <dbReference type="Proteomes" id="UP000192491"/>
    </source>
</evidence>
<dbReference type="EMBL" id="MTEJ01000229">
    <property type="protein sequence ID" value="OQX06835.1"/>
    <property type="molecule type" value="Genomic_DNA"/>
</dbReference>
<comment type="caution">
    <text evidence="1">The sequence shown here is derived from an EMBL/GenBank/DDBJ whole genome shotgun (WGS) entry which is preliminary data.</text>
</comment>
<sequence>MRTTLNLDDDLLRQAFELTGIAEKAALLRESLKALIERESARRLALLGGSEAQLEAPPRRRITEESL</sequence>
<dbReference type="Pfam" id="PF09957">
    <property type="entry name" value="VapB_antitoxin"/>
    <property type="match status" value="1"/>
</dbReference>
<accession>A0A1Y1QJC9</accession>
<proteinExistence type="predicted"/>